<evidence type="ECO:0000256" key="4">
    <source>
        <dbReference type="ARBA" id="ARBA00023136"/>
    </source>
</evidence>
<accession>A0A9W9NNR7</accession>
<dbReference type="GeneID" id="83204507"/>
<comment type="caution">
    <text evidence="7">The sequence shown here is derived from an EMBL/GenBank/DDBJ whole genome shotgun (WGS) entry which is preliminary data.</text>
</comment>
<feature type="transmembrane region" description="Helical" evidence="5">
    <location>
        <begin position="87"/>
        <end position="105"/>
    </location>
</feature>
<reference evidence="7" key="2">
    <citation type="journal article" date="2023" name="IMA Fungus">
        <title>Comparative genomic study of the Penicillium genus elucidates a diverse pangenome and 15 lateral gene transfer events.</title>
        <authorList>
            <person name="Petersen C."/>
            <person name="Sorensen T."/>
            <person name="Nielsen M.R."/>
            <person name="Sondergaard T.E."/>
            <person name="Sorensen J.L."/>
            <person name="Fitzpatrick D.A."/>
            <person name="Frisvad J.C."/>
            <person name="Nielsen K.L."/>
        </authorList>
    </citation>
    <scope>NUCLEOTIDE SEQUENCE</scope>
    <source>
        <strain evidence="7">IBT 19713</strain>
    </source>
</reference>
<comment type="subcellular location">
    <subcellularLocation>
        <location evidence="1">Membrane</location>
    </subcellularLocation>
</comment>
<dbReference type="PANTHER" id="PTHR23241">
    <property type="entry name" value="LATE EMBRYOGENESIS ABUNDANT PLANTS LEA-RELATED"/>
    <property type="match status" value="1"/>
</dbReference>
<keyword evidence="2 5" id="KW-0812">Transmembrane</keyword>
<evidence type="ECO:0000256" key="5">
    <source>
        <dbReference type="SAM" id="Phobius"/>
    </source>
</evidence>
<protein>
    <recommendedName>
        <fullName evidence="6">TMEM205-like domain-containing protein</fullName>
    </recommendedName>
</protein>
<reference evidence="7" key="1">
    <citation type="submission" date="2022-11" db="EMBL/GenBank/DDBJ databases">
        <authorList>
            <person name="Petersen C."/>
        </authorList>
    </citation>
    <scope>NUCLEOTIDE SEQUENCE</scope>
    <source>
        <strain evidence="7">IBT 19713</strain>
    </source>
</reference>
<dbReference type="AlphaFoldDB" id="A0A9W9NNR7"/>
<name>A0A9W9NNR7_9EURO</name>
<dbReference type="InterPro" id="IPR053009">
    <property type="entry name" value="Xanthocillin_Biosynth-Assoc"/>
</dbReference>
<keyword evidence="4 5" id="KW-0472">Membrane</keyword>
<dbReference type="RefSeq" id="XP_058327549.1">
    <property type="nucleotide sequence ID" value="XM_058477204.1"/>
</dbReference>
<evidence type="ECO:0000256" key="1">
    <source>
        <dbReference type="ARBA" id="ARBA00004370"/>
    </source>
</evidence>
<organism evidence="7 8">
    <name type="scientific">Penicillium chermesinum</name>
    <dbReference type="NCBI Taxonomy" id="63820"/>
    <lineage>
        <taxon>Eukaryota</taxon>
        <taxon>Fungi</taxon>
        <taxon>Dikarya</taxon>
        <taxon>Ascomycota</taxon>
        <taxon>Pezizomycotina</taxon>
        <taxon>Eurotiomycetes</taxon>
        <taxon>Eurotiomycetidae</taxon>
        <taxon>Eurotiales</taxon>
        <taxon>Aspergillaceae</taxon>
        <taxon>Penicillium</taxon>
    </lineage>
</organism>
<dbReference type="GO" id="GO:0016020">
    <property type="term" value="C:membrane"/>
    <property type="evidence" value="ECO:0007669"/>
    <property type="project" value="UniProtKB-SubCell"/>
</dbReference>
<feature type="transmembrane region" description="Helical" evidence="5">
    <location>
        <begin position="144"/>
        <end position="164"/>
    </location>
</feature>
<dbReference type="PANTHER" id="PTHR23241:SF102">
    <property type="entry name" value="LD23009P"/>
    <property type="match status" value="1"/>
</dbReference>
<dbReference type="EMBL" id="JAPQKS010000006">
    <property type="protein sequence ID" value="KAJ5223366.1"/>
    <property type="molecule type" value="Genomic_DNA"/>
</dbReference>
<evidence type="ECO:0000259" key="6">
    <source>
        <dbReference type="Pfam" id="PF13664"/>
    </source>
</evidence>
<keyword evidence="3 5" id="KW-1133">Transmembrane helix</keyword>
<evidence type="ECO:0000256" key="3">
    <source>
        <dbReference type="ARBA" id="ARBA00022989"/>
    </source>
</evidence>
<dbReference type="InterPro" id="IPR025423">
    <property type="entry name" value="TMEM205-like"/>
</dbReference>
<feature type="domain" description="TMEM205-like" evidence="6">
    <location>
        <begin position="17"/>
        <end position="116"/>
    </location>
</feature>
<evidence type="ECO:0000313" key="8">
    <source>
        <dbReference type="Proteomes" id="UP001150941"/>
    </source>
</evidence>
<feature type="transmembrane region" description="Helical" evidence="5">
    <location>
        <begin position="53"/>
        <end position="75"/>
    </location>
</feature>
<gene>
    <name evidence="7" type="ORF">N7468_007908</name>
</gene>
<evidence type="ECO:0000256" key="2">
    <source>
        <dbReference type="ARBA" id="ARBA00022692"/>
    </source>
</evidence>
<feature type="transmembrane region" description="Helical" evidence="5">
    <location>
        <begin position="16"/>
        <end position="41"/>
    </location>
</feature>
<dbReference type="Proteomes" id="UP001150941">
    <property type="component" value="Unassembled WGS sequence"/>
</dbReference>
<dbReference type="Pfam" id="PF13664">
    <property type="entry name" value="DUF4149"/>
    <property type="match status" value="1"/>
</dbReference>
<keyword evidence="8" id="KW-1185">Reference proteome</keyword>
<sequence length="178" mass="19417">MAAMISVMGSLLPYHLLSYGTLLGSQLFQSFINTKICYLALSKREFLLLQKKLFPVYFGSQIGLALLTAATHPPFSILSLIKDTPGLISLAVVAGTGALNYYIFGPKTTTTAFVRRHVHDNNENAKAPVDEERTKRANRGFSRVHAAAIHLNAISMVSTVFYGINLAANLLSNKSTDI</sequence>
<evidence type="ECO:0000313" key="7">
    <source>
        <dbReference type="EMBL" id="KAJ5223366.1"/>
    </source>
</evidence>
<dbReference type="OrthoDB" id="1641132at2759"/>
<proteinExistence type="predicted"/>